<reference evidence="1 2" key="1">
    <citation type="journal article" date="2022" name="Nat. Plants">
        <title>Genomes of leafy and leafless Platanthera orchids illuminate the evolution of mycoheterotrophy.</title>
        <authorList>
            <person name="Li M.H."/>
            <person name="Liu K.W."/>
            <person name="Li Z."/>
            <person name="Lu H.C."/>
            <person name="Ye Q.L."/>
            <person name="Zhang D."/>
            <person name="Wang J.Y."/>
            <person name="Li Y.F."/>
            <person name="Zhong Z.M."/>
            <person name="Liu X."/>
            <person name="Yu X."/>
            <person name="Liu D.K."/>
            <person name="Tu X.D."/>
            <person name="Liu B."/>
            <person name="Hao Y."/>
            <person name="Liao X.Y."/>
            <person name="Jiang Y.T."/>
            <person name="Sun W.H."/>
            <person name="Chen J."/>
            <person name="Chen Y.Q."/>
            <person name="Ai Y."/>
            <person name="Zhai J.W."/>
            <person name="Wu S.S."/>
            <person name="Zhou Z."/>
            <person name="Hsiao Y.Y."/>
            <person name="Wu W.L."/>
            <person name="Chen Y.Y."/>
            <person name="Lin Y.F."/>
            <person name="Hsu J.L."/>
            <person name="Li C.Y."/>
            <person name="Wang Z.W."/>
            <person name="Zhao X."/>
            <person name="Zhong W.Y."/>
            <person name="Ma X.K."/>
            <person name="Ma L."/>
            <person name="Huang J."/>
            <person name="Chen G.Z."/>
            <person name="Huang M.Z."/>
            <person name="Huang L."/>
            <person name="Peng D.H."/>
            <person name="Luo Y.B."/>
            <person name="Zou S.Q."/>
            <person name="Chen S.P."/>
            <person name="Lan S."/>
            <person name="Tsai W.C."/>
            <person name="Van de Peer Y."/>
            <person name="Liu Z.J."/>
        </authorList>
    </citation>
    <scope>NUCLEOTIDE SEQUENCE [LARGE SCALE GENOMIC DNA]</scope>
    <source>
        <strain evidence="1">Lor287</strain>
    </source>
</reference>
<gene>
    <name evidence="1" type="ORF">KSP39_PZI023248</name>
</gene>
<comment type="caution">
    <text evidence="1">The sequence shown here is derived from an EMBL/GenBank/DDBJ whole genome shotgun (WGS) entry which is preliminary data.</text>
</comment>
<dbReference type="Proteomes" id="UP001418222">
    <property type="component" value="Unassembled WGS sequence"/>
</dbReference>
<keyword evidence="2" id="KW-1185">Reference proteome</keyword>
<dbReference type="AlphaFoldDB" id="A0AAP0AW98"/>
<proteinExistence type="predicted"/>
<protein>
    <submittedName>
        <fullName evidence="1">Uncharacterized protein</fullName>
    </submittedName>
</protein>
<organism evidence="1 2">
    <name type="scientific">Platanthera zijinensis</name>
    <dbReference type="NCBI Taxonomy" id="2320716"/>
    <lineage>
        <taxon>Eukaryota</taxon>
        <taxon>Viridiplantae</taxon>
        <taxon>Streptophyta</taxon>
        <taxon>Embryophyta</taxon>
        <taxon>Tracheophyta</taxon>
        <taxon>Spermatophyta</taxon>
        <taxon>Magnoliopsida</taxon>
        <taxon>Liliopsida</taxon>
        <taxon>Asparagales</taxon>
        <taxon>Orchidaceae</taxon>
        <taxon>Orchidoideae</taxon>
        <taxon>Orchideae</taxon>
        <taxon>Orchidinae</taxon>
        <taxon>Platanthera</taxon>
    </lineage>
</organism>
<name>A0AAP0AW98_9ASPA</name>
<dbReference type="EMBL" id="JBBWWQ010000020">
    <property type="protein sequence ID" value="KAK8916946.1"/>
    <property type="molecule type" value="Genomic_DNA"/>
</dbReference>
<sequence length="52" mass="5953">MFYMGAQNQQVPLLSVIPGWRRWFLRGVGLNTMKISSASMEASLYDIKIALY</sequence>
<evidence type="ECO:0000313" key="1">
    <source>
        <dbReference type="EMBL" id="KAK8916946.1"/>
    </source>
</evidence>
<accession>A0AAP0AW98</accession>
<evidence type="ECO:0000313" key="2">
    <source>
        <dbReference type="Proteomes" id="UP001418222"/>
    </source>
</evidence>